<dbReference type="OrthoDB" id="634553at2"/>
<evidence type="ECO:0008006" key="3">
    <source>
        <dbReference type="Google" id="ProtNLM"/>
    </source>
</evidence>
<comment type="caution">
    <text evidence="1">The sequence shown here is derived from an EMBL/GenBank/DDBJ whole genome shotgun (WGS) entry which is preliminary data.</text>
</comment>
<organism evidence="1 2">
    <name type="scientific">Sphingobacterium paludis</name>
    <dbReference type="NCBI Taxonomy" id="1476465"/>
    <lineage>
        <taxon>Bacteria</taxon>
        <taxon>Pseudomonadati</taxon>
        <taxon>Bacteroidota</taxon>
        <taxon>Sphingobacteriia</taxon>
        <taxon>Sphingobacteriales</taxon>
        <taxon>Sphingobacteriaceae</taxon>
        <taxon>Sphingobacterium</taxon>
    </lineage>
</organism>
<dbReference type="EMBL" id="SNZV01000008">
    <property type="protein sequence ID" value="TDS11038.1"/>
    <property type="molecule type" value="Genomic_DNA"/>
</dbReference>
<name>A0A4R7CTJ9_9SPHI</name>
<sequence>MKIGWITLIVFFCCCSHPSDLPSVSFYYWKTNLQLGTSEENTLRQNHTGRLYVRYFDVGLQNGEPFPISAILFKTIPKQDIVPVVYIKNEVVLSKNVDMAALAKRIVAYLEQINVHYGIHSKELQLDCDWSLGSKAKFFELVHALKQQRPWRLSCTIRLHQVKYFEKTGVPDVDYGVLMYYNMGQISANQTNSIYDRQTAATYIKSLSKYPLPLNIALPIFSWGVHLRQGKVINLLRKIDETDLRNHPHLQQSGNGIFKIRREGIYFGQLFAAGDEIKLENVAPEDLLEMANDLSRYLREQPDELIFYDLDSTNIDHYDKEIFQQTAHRFR</sequence>
<gene>
    <name evidence="1" type="ORF">B0I21_10896</name>
</gene>
<accession>A0A4R7CTJ9</accession>
<evidence type="ECO:0000313" key="1">
    <source>
        <dbReference type="EMBL" id="TDS11038.1"/>
    </source>
</evidence>
<protein>
    <recommendedName>
        <fullName evidence="3">Glycosyl hydrolase family 18 (Putative chitinase)</fullName>
    </recommendedName>
</protein>
<dbReference type="Proteomes" id="UP000294752">
    <property type="component" value="Unassembled WGS sequence"/>
</dbReference>
<proteinExistence type="predicted"/>
<dbReference type="RefSeq" id="WP_133641474.1">
    <property type="nucleotide sequence ID" value="NZ_SNZV01000008.1"/>
</dbReference>
<evidence type="ECO:0000313" key="2">
    <source>
        <dbReference type="Proteomes" id="UP000294752"/>
    </source>
</evidence>
<dbReference type="AlphaFoldDB" id="A0A4R7CTJ9"/>
<keyword evidence="2" id="KW-1185">Reference proteome</keyword>
<reference evidence="1 2" key="1">
    <citation type="submission" date="2019-03" db="EMBL/GenBank/DDBJ databases">
        <title>Genomic Encyclopedia of Type Strains, Phase III (KMG-III): the genomes of soil and plant-associated and newly described type strains.</title>
        <authorList>
            <person name="Whitman W."/>
        </authorList>
    </citation>
    <scope>NUCLEOTIDE SEQUENCE [LARGE SCALE GENOMIC DNA]</scope>
    <source>
        <strain evidence="1 2">CGMCC 1.12801</strain>
    </source>
</reference>